<dbReference type="OrthoDB" id="9800034at2"/>
<accession>A0A656DB64</accession>
<dbReference type="EMBL" id="CZVU01000129">
    <property type="protein sequence ID" value="CUT05620.1"/>
    <property type="molecule type" value="Genomic_DNA"/>
</dbReference>
<evidence type="ECO:0000256" key="4">
    <source>
        <dbReference type="ARBA" id="ARBA00023136"/>
    </source>
</evidence>
<feature type="domain" description="DUF1232" evidence="5">
    <location>
        <begin position="76"/>
        <end position="109"/>
    </location>
</feature>
<dbReference type="Proteomes" id="UP000243065">
    <property type="component" value="Unassembled WGS sequence"/>
</dbReference>
<dbReference type="AlphaFoldDB" id="A0A656DB64"/>
<dbReference type="Pfam" id="PF06803">
    <property type="entry name" value="DUF1232"/>
    <property type="match status" value="1"/>
</dbReference>
<organism evidence="6 7">
    <name type="scientific">Kryptobacter tengchongensis</name>
    <dbReference type="NCBI Taxonomy" id="1643429"/>
    <lineage>
        <taxon>Bacteria</taxon>
        <taxon>Pseudomonadati</taxon>
        <taxon>Candidatus Kryptoniota</taxon>
        <taxon>Candidatus Kryptobacter</taxon>
    </lineage>
</organism>
<reference evidence="6 7" key="1">
    <citation type="submission" date="2015-11" db="EMBL/GenBank/DDBJ databases">
        <authorList>
            <person name="Varghese N."/>
        </authorList>
    </citation>
    <scope>NUCLEOTIDE SEQUENCE [LARGE SCALE GENOMIC DNA]</scope>
    <source>
        <strain evidence="6 7">JGI-24</strain>
    </source>
</reference>
<comment type="subcellular location">
    <subcellularLocation>
        <location evidence="1">Endomembrane system</location>
        <topology evidence="1">Multi-pass membrane protein</topology>
    </subcellularLocation>
</comment>
<keyword evidence="3" id="KW-1133">Transmembrane helix</keyword>
<protein>
    <submittedName>
        <fullName evidence="6">Uncharacterized membrane protein YkvA, DUF1232 family</fullName>
    </submittedName>
</protein>
<evidence type="ECO:0000256" key="3">
    <source>
        <dbReference type="ARBA" id="ARBA00022989"/>
    </source>
</evidence>
<evidence type="ECO:0000256" key="2">
    <source>
        <dbReference type="ARBA" id="ARBA00022692"/>
    </source>
</evidence>
<dbReference type="GO" id="GO:0012505">
    <property type="term" value="C:endomembrane system"/>
    <property type="evidence" value="ECO:0007669"/>
    <property type="project" value="UniProtKB-SubCell"/>
</dbReference>
<dbReference type="RefSeq" id="WP_081041056.1">
    <property type="nucleotide sequence ID" value="NZ_CZVU01000129.1"/>
</dbReference>
<name>A0A656DB64_KRYT1</name>
<keyword evidence="4" id="KW-0472">Membrane</keyword>
<evidence type="ECO:0000259" key="5">
    <source>
        <dbReference type="Pfam" id="PF06803"/>
    </source>
</evidence>
<gene>
    <name evidence="6" type="ORF">JGI24_01723</name>
</gene>
<proteinExistence type="predicted"/>
<keyword evidence="2" id="KW-0812">Transmembrane</keyword>
<keyword evidence="7" id="KW-1185">Reference proteome</keyword>
<sequence length="135" mass="15380">MKKGKKKKGKNMQIKELEEFNTKKTEIMDKIVRVQNELGVTSIGGVEKFFNKLKLLWMCVDDYLEGNYTKIPFKTIIAIAGALIYFLSPADAIPDFIPGIGYIDDAAVVGMVIKAIFSDLENYAQWKKLDLDEYF</sequence>
<evidence type="ECO:0000313" key="6">
    <source>
        <dbReference type="EMBL" id="CUT05620.1"/>
    </source>
</evidence>
<evidence type="ECO:0000256" key="1">
    <source>
        <dbReference type="ARBA" id="ARBA00004127"/>
    </source>
</evidence>
<evidence type="ECO:0000313" key="7">
    <source>
        <dbReference type="Proteomes" id="UP000243065"/>
    </source>
</evidence>
<dbReference type="InterPro" id="IPR010652">
    <property type="entry name" value="DUF1232"/>
</dbReference>